<dbReference type="InterPro" id="IPR036520">
    <property type="entry name" value="UPF0759_sf"/>
</dbReference>
<proteinExistence type="predicted"/>
<reference evidence="1 2" key="1">
    <citation type="journal article" date="2019" name="Syst. Appl. Microbiol.">
        <title>Microvirga tunisiensis sp. nov., a root nodule symbiotic bacterium isolated from Lupinus micranthus and L. luteus grown in Northern Tunisia.</title>
        <authorList>
            <person name="Msaddak A."/>
            <person name="Rejili M."/>
            <person name="Duran D."/>
            <person name="Mars M."/>
            <person name="Palacios J.M."/>
            <person name="Ruiz-Argueso T."/>
            <person name="Rey L."/>
            <person name="Imperial J."/>
        </authorList>
    </citation>
    <scope>NUCLEOTIDE SEQUENCE [LARGE SCALE GENOMIC DNA]</scope>
    <source>
        <strain evidence="1 2">Lmie10</strain>
    </source>
</reference>
<accession>A0A5N7MNL5</accession>
<keyword evidence="2" id="KW-1185">Reference proteome</keyword>
<dbReference type="OrthoDB" id="9780310at2"/>
<dbReference type="PANTHER" id="PTHR30348:SF14">
    <property type="entry name" value="BLR8050 PROTEIN"/>
    <property type="match status" value="1"/>
</dbReference>
<comment type="caution">
    <text evidence="1">The sequence shown here is derived from an EMBL/GenBank/DDBJ whole genome shotgun (WGS) entry which is preliminary data.</text>
</comment>
<dbReference type="Gene3D" id="3.20.20.410">
    <property type="entry name" value="Protein of unknown function UPF0759"/>
    <property type="match status" value="1"/>
</dbReference>
<evidence type="ECO:0000313" key="1">
    <source>
        <dbReference type="EMBL" id="MPR28631.1"/>
    </source>
</evidence>
<dbReference type="InterPro" id="IPR002763">
    <property type="entry name" value="DUF72"/>
</dbReference>
<dbReference type="EMBL" id="VOSK01000160">
    <property type="protein sequence ID" value="MPR28631.1"/>
    <property type="molecule type" value="Genomic_DNA"/>
</dbReference>
<evidence type="ECO:0000313" key="2">
    <source>
        <dbReference type="Proteomes" id="UP000403266"/>
    </source>
</evidence>
<dbReference type="Pfam" id="PF01904">
    <property type="entry name" value="DUF72"/>
    <property type="match status" value="1"/>
</dbReference>
<dbReference type="AlphaFoldDB" id="A0A5N7MNL5"/>
<gene>
    <name evidence="1" type="ORF">FS320_26675</name>
</gene>
<organism evidence="1 2">
    <name type="scientific">Microvirga tunisiensis</name>
    <dbReference type="NCBI Taxonomy" id="2108360"/>
    <lineage>
        <taxon>Bacteria</taxon>
        <taxon>Pseudomonadati</taxon>
        <taxon>Pseudomonadota</taxon>
        <taxon>Alphaproteobacteria</taxon>
        <taxon>Hyphomicrobiales</taxon>
        <taxon>Methylobacteriaceae</taxon>
        <taxon>Microvirga</taxon>
    </lineage>
</organism>
<dbReference type="PANTHER" id="PTHR30348">
    <property type="entry name" value="UNCHARACTERIZED PROTEIN YECE"/>
    <property type="match status" value="1"/>
</dbReference>
<sequence>MLGMSERRIFVGTAAWAIPKQYDDAFPSEGSHLVRYASRFDGVEINSSFYRPHRLSTYQRWAGDVPDHFRFAVKMPKTITHEARLRDGDEPLQRFLGEIAGLGPKLGPVLIQLPPSLKFDPADVRSFVERLRASFSGDLVCEPRHASWFTADVDAFLMEHRIARVAADPEPHPSAGTPGGWTGLVYYRLHGSPKMYYSAYSQEIIAETAKTLGDQVKAGRAAWCIFDNTAAFAATGDALSTLKLLQP</sequence>
<dbReference type="RefSeq" id="WP_152715064.1">
    <property type="nucleotide sequence ID" value="NZ_VOSJ01000162.1"/>
</dbReference>
<dbReference type="SUPFAM" id="SSF117396">
    <property type="entry name" value="TM1631-like"/>
    <property type="match status" value="1"/>
</dbReference>
<protein>
    <submittedName>
        <fullName evidence="1">DUF72 domain-containing protein</fullName>
    </submittedName>
</protein>
<name>A0A5N7MNL5_9HYPH</name>
<dbReference type="Proteomes" id="UP000403266">
    <property type="component" value="Unassembled WGS sequence"/>
</dbReference>